<evidence type="ECO:0000256" key="3">
    <source>
        <dbReference type="SAM" id="Phobius"/>
    </source>
</evidence>
<dbReference type="InterPro" id="IPR003598">
    <property type="entry name" value="Ig_sub2"/>
</dbReference>
<dbReference type="InterPro" id="IPR013098">
    <property type="entry name" value="Ig_I-set"/>
</dbReference>
<keyword evidence="7" id="KW-1185">Reference proteome</keyword>
<dbReference type="InterPro" id="IPR003961">
    <property type="entry name" value="FN3_dom"/>
</dbReference>
<dbReference type="EMBL" id="JAWJWF010000001">
    <property type="protein sequence ID" value="KAK6640301.1"/>
    <property type="molecule type" value="Genomic_DNA"/>
</dbReference>
<dbReference type="PANTHER" id="PTHR44170">
    <property type="entry name" value="PROTEIN SIDEKICK"/>
    <property type="match status" value="1"/>
</dbReference>
<name>A0ABR1BA19_POLSC</name>
<dbReference type="CDD" id="cd00063">
    <property type="entry name" value="FN3"/>
    <property type="match status" value="2"/>
</dbReference>
<dbReference type="InterPro" id="IPR036179">
    <property type="entry name" value="Ig-like_dom_sf"/>
</dbReference>
<dbReference type="PROSITE" id="PS50835">
    <property type="entry name" value="IG_LIKE"/>
    <property type="match status" value="3"/>
</dbReference>
<dbReference type="Proteomes" id="UP001359485">
    <property type="component" value="Unassembled WGS sequence"/>
</dbReference>
<feature type="domain" description="Ig-like" evidence="4">
    <location>
        <begin position="394"/>
        <end position="475"/>
    </location>
</feature>
<dbReference type="PROSITE" id="PS50853">
    <property type="entry name" value="FN3"/>
    <property type="match status" value="2"/>
</dbReference>
<dbReference type="Gene3D" id="2.60.40.10">
    <property type="entry name" value="Immunoglobulins"/>
    <property type="match status" value="6"/>
</dbReference>
<evidence type="ECO:0000256" key="1">
    <source>
        <dbReference type="ARBA" id="ARBA00022737"/>
    </source>
</evidence>
<dbReference type="Pfam" id="PF13927">
    <property type="entry name" value="Ig_3"/>
    <property type="match status" value="2"/>
</dbReference>
<dbReference type="SUPFAM" id="SSF48726">
    <property type="entry name" value="Immunoglobulin"/>
    <property type="match status" value="4"/>
</dbReference>
<dbReference type="SMART" id="SM00060">
    <property type="entry name" value="FN3"/>
    <property type="match status" value="2"/>
</dbReference>
<comment type="caution">
    <text evidence="6">The sequence shown here is derived from an EMBL/GenBank/DDBJ whole genome shotgun (WGS) entry which is preliminary data.</text>
</comment>
<dbReference type="Pfam" id="PF00041">
    <property type="entry name" value="fn3"/>
    <property type="match status" value="2"/>
</dbReference>
<dbReference type="SUPFAM" id="SSF49265">
    <property type="entry name" value="Fibronectin type III"/>
    <property type="match status" value="1"/>
</dbReference>
<dbReference type="CDD" id="cd00096">
    <property type="entry name" value="Ig"/>
    <property type="match status" value="2"/>
</dbReference>
<sequence>MNHDVGWKPERISVTSDSSRKSARYVDRTVRSGFGAFFDEEKKPSYYEAAVGEAVIFNCHIEFPHDVPIPYILNWNKEVNNTKTDEPIHFNSICIRGSPFYAIIAYCYSALELSFAAKTAKLENLTHGQTIFSSYESTNSANDPYKGRIKLLHSDPDYGKASINLTNIRETDGGWYECQVLYPNRSPITHHNGTWFHLKVEAGNVIAIPPINQTTVEGESARFPCFTKENSSTVVWKKDGVRLSNRNHNFPVRYTLNSEGTLTISPTVMDDLGEFTCEATNSQGEQQSASAFLNVQYKAKVIQAPHEIYLPYGRSAVIDCHFRSNPPLMKLRWEKDGFLFDPYNVQGVVYRSNGSLFFEEVKEEHGGSYTCTPYNELGTEGSSPKMTVIVMKEPVFTVIPQILYIRRRGETIHIPCDAIEEHGIHRPNITWLKNGKPLQTTGNLTLLNLREEDRGIYQCIASNAVNSIFAETELMIENTAPRAPYDVELDPADTSITVKWKSGLTKPKLEFSVWHRKVESETWKFLPVLPDGTKKLTISGLLPGTEYEIMVLSKDAYGEGMFSKTVKARTTGETVFLGYQDQLQMNFNDDLSKDNGQVIGSPQNLNVQVTDEGCMITWDPPNHGIEDLEHYQIQWVENESLISAITNERFYLVKDSAKGQTYRFQVSAVTRNKDQSEDSIFVIHVPVDRKIKAVTVGIILGTILLVIAIVLSWFIHRSFVNKT</sequence>
<proteinExistence type="predicted"/>
<keyword evidence="1" id="KW-0677">Repeat</keyword>
<feature type="domain" description="Ig-like" evidence="4">
    <location>
        <begin position="203"/>
        <end position="294"/>
    </location>
</feature>
<dbReference type="Pfam" id="PF07686">
    <property type="entry name" value="V-set"/>
    <property type="match status" value="1"/>
</dbReference>
<protein>
    <submittedName>
        <fullName evidence="6">Uncharacterized protein</fullName>
    </submittedName>
</protein>
<dbReference type="PANTHER" id="PTHR44170:SF32">
    <property type="entry name" value="PROTEIN TURTLE-LIKE PROTEIN"/>
    <property type="match status" value="1"/>
</dbReference>
<dbReference type="InterPro" id="IPR007110">
    <property type="entry name" value="Ig-like_dom"/>
</dbReference>
<dbReference type="SMART" id="SM00409">
    <property type="entry name" value="IG"/>
    <property type="match status" value="4"/>
</dbReference>
<dbReference type="InterPro" id="IPR003599">
    <property type="entry name" value="Ig_sub"/>
</dbReference>
<dbReference type="SMART" id="SM00408">
    <property type="entry name" value="IGc2"/>
    <property type="match status" value="3"/>
</dbReference>
<evidence type="ECO:0000256" key="2">
    <source>
        <dbReference type="ARBA" id="ARBA00023157"/>
    </source>
</evidence>
<evidence type="ECO:0000313" key="6">
    <source>
        <dbReference type="EMBL" id="KAK6640301.1"/>
    </source>
</evidence>
<reference evidence="6 7" key="1">
    <citation type="submission" date="2023-09" db="EMBL/GenBank/DDBJ databases">
        <title>Genomes of two closely related lineages of the louse Polyplax serrata with different host specificities.</title>
        <authorList>
            <person name="Martinu J."/>
            <person name="Tarabai H."/>
            <person name="Stefka J."/>
            <person name="Hypsa V."/>
        </authorList>
    </citation>
    <scope>NUCLEOTIDE SEQUENCE [LARGE SCALE GENOMIC DNA]</scope>
    <source>
        <strain evidence="6">98ZLc_SE</strain>
    </source>
</reference>
<dbReference type="InterPro" id="IPR013106">
    <property type="entry name" value="Ig_V-set"/>
</dbReference>
<gene>
    <name evidence="6" type="ORF">RUM44_011987</name>
</gene>
<keyword evidence="3" id="KW-1133">Transmembrane helix</keyword>
<dbReference type="Pfam" id="PF07679">
    <property type="entry name" value="I-set"/>
    <property type="match status" value="1"/>
</dbReference>
<dbReference type="InterPro" id="IPR036116">
    <property type="entry name" value="FN3_sf"/>
</dbReference>
<accession>A0ABR1BA19</accession>
<keyword evidence="3" id="KW-0812">Transmembrane</keyword>
<evidence type="ECO:0000313" key="7">
    <source>
        <dbReference type="Proteomes" id="UP001359485"/>
    </source>
</evidence>
<keyword evidence="2" id="KW-1015">Disulfide bond</keyword>
<dbReference type="InterPro" id="IPR013783">
    <property type="entry name" value="Ig-like_fold"/>
</dbReference>
<feature type="domain" description="Fibronectin type-III" evidence="5">
    <location>
        <begin position="480"/>
        <end position="574"/>
    </location>
</feature>
<evidence type="ECO:0000259" key="4">
    <source>
        <dbReference type="PROSITE" id="PS50835"/>
    </source>
</evidence>
<feature type="domain" description="Ig-like" evidence="4">
    <location>
        <begin position="299"/>
        <end position="389"/>
    </location>
</feature>
<feature type="domain" description="Fibronectin type-III" evidence="5">
    <location>
        <begin position="601"/>
        <end position="690"/>
    </location>
</feature>
<evidence type="ECO:0000259" key="5">
    <source>
        <dbReference type="PROSITE" id="PS50853"/>
    </source>
</evidence>
<keyword evidence="3" id="KW-0472">Membrane</keyword>
<feature type="transmembrane region" description="Helical" evidence="3">
    <location>
        <begin position="693"/>
        <end position="715"/>
    </location>
</feature>
<organism evidence="6 7">
    <name type="scientific">Polyplax serrata</name>
    <name type="common">Common mouse louse</name>
    <dbReference type="NCBI Taxonomy" id="468196"/>
    <lineage>
        <taxon>Eukaryota</taxon>
        <taxon>Metazoa</taxon>
        <taxon>Ecdysozoa</taxon>
        <taxon>Arthropoda</taxon>
        <taxon>Hexapoda</taxon>
        <taxon>Insecta</taxon>
        <taxon>Pterygota</taxon>
        <taxon>Neoptera</taxon>
        <taxon>Paraneoptera</taxon>
        <taxon>Psocodea</taxon>
        <taxon>Troctomorpha</taxon>
        <taxon>Phthiraptera</taxon>
        <taxon>Anoplura</taxon>
        <taxon>Polyplacidae</taxon>
        <taxon>Polyplax</taxon>
    </lineage>
</organism>